<dbReference type="PRINTS" id="PR00173">
    <property type="entry name" value="EDTRNSPORT"/>
</dbReference>
<feature type="transmembrane region" description="Helical" evidence="8">
    <location>
        <begin position="188"/>
        <end position="211"/>
    </location>
</feature>
<dbReference type="KEGG" id="smon:AWR27_02835"/>
<dbReference type="STRING" id="1178516.AWR27_02835"/>
<dbReference type="SUPFAM" id="SSF118215">
    <property type="entry name" value="Proton glutamate symport protein"/>
    <property type="match status" value="1"/>
</dbReference>
<dbReference type="PANTHER" id="PTHR42865">
    <property type="entry name" value="PROTON/GLUTAMATE-ASPARTATE SYMPORTER"/>
    <property type="match status" value="1"/>
</dbReference>
<dbReference type="PANTHER" id="PTHR42865:SF7">
    <property type="entry name" value="PROTON_GLUTAMATE-ASPARTATE SYMPORTER"/>
    <property type="match status" value="1"/>
</dbReference>
<feature type="transmembrane region" description="Helical" evidence="8">
    <location>
        <begin position="344"/>
        <end position="370"/>
    </location>
</feature>
<dbReference type="EMBL" id="CP014263">
    <property type="protein sequence ID" value="AQG78363.1"/>
    <property type="molecule type" value="Genomic_DNA"/>
</dbReference>
<reference evidence="9 10" key="1">
    <citation type="submission" date="2016-01" db="EMBL/GenBank/DDBJ databases">
        <authorList>
            <person name="Oliw E.H."/>
        </authorList>
    </citation>
    <scope>NUCLEOTIDE SEQUENCE [LARGE SCALE GENOMIC DNA]</scope>
    <source>
        <strain evidence="9 10">DY10</strain>
    </source>
</reference>
<keyword evidence="2" id="KW-0813">Transport</keyword>
<comment type="subcellular location">
    <subcellularLocation>
        <location evidence="1">Cell membrane</location>
        <topology evidence="1">Multi-pass membrane protein</topology>
    </subcellularLocation>
</comment>
<evidence type="ECO:0000256" key="2">
    <source>
        <dbReference type="ARBA" id="ARBA00022448"/>
    </source>
</evidence>
<evidence type="ECO:0000313" key="9">
    <source>
        <dbReference type="EMBL" id="AQG78363.1"/>
    </source>
</evidence>
<feature type="transmembrane region" description="Helical" evidence="8">
    <location>
        <begin position="7"/>
        <end position="26"/>
    </location>
</feature>
<keyword evidence="6 8" id="KW-1133">Transmembrane helix</keyword>
<keyword evidence="5" id="KW-0769">Symport</keyword>
<keyword evidence="7 8" id="KW-0472">Membrane</keyword>
<feature type="transmembrane region" description="Helical" evidence="8">
    <location>
        <begin position="217"/>
        <end position="250"/>
    </location>
</feature>
<evidence type="ECO:0000256" key="7">
    <source>
        <dbReference type="ARBA" id="ARBA00023136"/>
    </source>
</evidence>
<dbReference type="RefSeq" id="WP_077129805.1">
    <property type="nucleotide sequence ID" value="NZ_CP014263.1"/>
</dbReference>
<keyword evidence="10" id="KW-1185">Reference proteome</keyword>
<dbReference type="InterPro" id="IPR036458">
    <property type="entry name" value="Na:dicarbo_symporter_sf"/>
</dbReference>
<feature type="transmembrane region" description="Helical" evidence="8">
    <location>
        <begin position="46"/>
        <end position="67"/>
    </location>
</feature>
<evidence type="ECO:0000256" key="3">
    <source>
        <dbReference type="ARBA" id="ARBA00022475"/>
    </source>
</evidence>
<evidence type="ECO:0000256" key="6">
    <source>
        <dbReference type="ARBA" id="ARBA00022989"/>
    </source>
</evidence>
<dbReference type="Gene3D" id="1.10.3860.10">
    <property type="entry name" value="Sodium:dicarboxylate symporter"/>
    <property type="match status" value="1"/>
</dbReference>
<evidence type="ECO:0000313" key="10">
    <source>
        <dbReference type="Proteomes" id="UP000187941"/>
    </source>
</evidence>
<evidence type="ECO:0000256" key="5">
    <source>
        <dbReference type="ARBA" id="ARBA00022847"/>
    </source>
</evidence>
<dbReference type="AlphaFoldDB" id="A0A1P9WSP7"/>
<accession>A0A1P9WSP7</accession>
<evidence type="ECO:0000256" key="4">
    <source>
        <dbReference type="ARBA" id="ARBA00022692"/>
    </source>
</evidence>
<dbReference type="GO" id="GO:0005886">
    <property type="term" value="C:plasma membrane"/>
    <property type="evidence" value="ECO:0007669"/>
    <property type="project" value="UniProtKB-SubCell"/>
</dbReference>
<proteinExistence type="predicted"/>
<evidence type="ECO:0000256" key="8">
    <source>
        <dbReference type="SAM" id="Phobius"/>
    </source>
</evidence>
<keyword evidence="4 8" id="KW-0812">Transmembrane</keyword>
<name>A0A1P9WSP7_9BACT</name>
<dbReference type="FunFam" id="1.10.3860.10:FF:000001">
    <property type="entry name" value="C4-dicarboxylate transport protein"/>
    <property type="match status" value="1"/>
</dbReference>
<gene>
    <name evidence="9" type="ORF">AWR27_02835</name>
</gene>
<dbReference type="GO" id="GO:0006835">
    <property type="term" value="P:dicarboxylic acid transport"/>
    <property type="evidence" value="ECO:0007669"/>
    <property type="project" value="TreeGrafter"/>
</dbReference>
<keyword evidence="3" id="KW-1003">Cell membrane</keyword>
<dbReference type="Pfam" id="PF00375">
    <property type="entry name" value="SDF"/>
    <property type="match status" value="1"/>
</dbReference>
<sequence>MKLPNLTTRIFIGMVLGIVIGYFFPATDSGFSGTDLNILSKIFLRLIKMIIGPLVFATLVVGIAKLGDFGTVGRIGLKTLAYFYFATILSLVVGLLVVNIMKPGEVMNLPLPVKGTDTGVEVKKLTFENFITHIIPTSFVEALATNEILQIVVFSIFFGVAVGAIGAQGKIMIKALDALSHIMFKITGYVMSFAPFGVLGAIANVVAMQGLGILAGYAYLILCFFGGLLFFVFVVLWGICLVVGIPYLALLKEIKDAFILSFSTASSEASFPQTIEALRRFGCSERIISFVLPLGYSFNLDGSMLYMTFATAFIAQAYNIPLSLEQQITMMLTLMITSKGIAGVPRASLVIIAGTLSLFNLPVEGLALLLGIDQVLDMGRSATSVAGNAVATCVISKWEGEFRNAQPVDSGEVAVE</sequence>
<dbReference type="Proteomes" id="UP000187941">
    <property type="component" value="Chromosome"/>
</dbReference>
<feature type="transmembrane region" description="Helical" evidence="8">
    <location>
        <begin position="79"/>
        <end position="101"/>
    </location>
</feature>
<dbReference type="GO" id="GO:0015293">
    <property type="term" value="F:symporter activity"/>
    <property type="evidence" value="ECO:0007669"/>
    <property type="project" value="UniProtKB-KW"/>
</dbReference>
<evidence type="ECO:0000256" key="1">
    <source>
        <dbReference type="ARBA" id="ARBA00004651"/>
    </source>
</evidence>
<dbReference type="InterPro" id="IPR001991">
    <property type="entry name" value="Na-dicarboxylate_symporter"/>
</dbReference>
<protein>
    <submittedName>
        <fullName evidence="9">C4-dicarboxylate ABC transporter</fullName>
    </submittedName>
</protein>
<organism evidence="9 10">
    <name type="scientific">Spirosoma montaniterrae</name>
    <dbReference type="NCBI Taxonomy" id="1178516"/>
    <lineage>
        <taxon>Bacteria</taxon>
        <taxon>Pseudomonadati</taxon>
        <taxon>Bacteroidota</taxon>
        <taxon>Cytophagia</taxon>
        <taxon>Cytophagales</taxon>
        <taxon>Cytophagaceae</taxon>
        <taxon>Spirosoma</taxon>
    </lineage>
</organism>
<feature type="transmembrane region" description="Helical" evidence="8">
    <location>
        <begin position="148"/>
        <end position="167"/>
    </location>
</feature>
<dbReference type="OrthoDB" id="9768885at2"/>